<dbReference type="InterPro" id="IPR038765">
    <property type="entry name" value="Papain-like_cys_pep_sf"/>
</dbReference>
<feature type="active site" description="Nucleophile" evidence="6">
    <location>
        <position position="177"/>
    </location>
</feature>
<evidence type="ECO:0000256" key="3">
    <source>
        <dbReference type="ARBA" id="ARBA00022729"/>
    </source>
</evidence>
<dbReference type="GO" id="GO:0006508">
    <property type="term" value="P:proteolysis"/>
    <property type="evidence" value="ECO:0007669"/>
    <property type="project" value="UniProtKB-KW"/>
</dbReference>
<keyword evidence="5" id="KW-0788">Thiol protease</keyword>
<evidence type="ECO:0000256" key="1">
    <source>
        <dbReference type="ARBA" id="ARBA00009693"/>
    </source>
</evidence>
<keyword evidence="3" id="KW-0732">Signal</keyword>
<evidence type="ECO:0000256" key="5">
    <source>
        <dbReference type="ARBA" id="ARBA00022807"/>
    </source>
</evidence>
<dbReference type="InterPro" id="IPR044934">
    <property type="entry name" value="Streptopain_sf"/>
</dbReference>
<evidence type="ECO:0000313" key="8">
    <source>
        <dbReference type="EMBL" id="MBB3701737.1"/>
    </source>
</evidence>
<evidence type="ECO:0000256" key="4">
    <source>
        <dbReference type="ARBA" id="ARBA00022801"/>
    </source>
</evidence>
<dbReference type="Pfam" id="PF13734">
    <property type="entry name" value="Inhibitor_I69"/>
    <property type="match status" value="1"/>
</dbReference>
<dbReference type="AlphaFoldDB" id="A0A7W5UHX5"/>
<reference evidence="8 9" key="1">
    <citation type="submission" date="2020-08" db="EMBL/GenBank/DDBJ databases">
        <title>Genomic Encyclopedia of Type Strains, Phase IV (KMG-IV): sequencing the most valuable type-strain genomes for metagenomic binning, comparative biology and taxonomic classification.</title>
        <authorList>
            <person name="Goeker M."/>
        </authorList>
    </citation>
    <scope>NUCLEOTIDE SEQUENCE [LARGE SCALE GENOMIC DNA]</scope>
    <source>
        <strain evidence="8 9">DSM 22548</strain>
    </source>
</reference>
<dbReference type="InterPro" id="IPR000200">
    <property type="entry name" value="Peptidase_C10"/>
</dbReference>
<gene>
    <name evidence="8" type="ORF">FHS60_000179</name>
</gene>
<comment type="similarity">
    <text evidence="1">Belongs to the peptidase C10 family.</text>
</comment>
<evidence type="ECO:0000256" key="2">
    <source>
        <dbReference type="ARBA" id="ARBA00022670"/>
    </source>
</evidence>
<accession>A0A7W5UHX5</accession>
<sequence length="883" mass="97579">MNFNRLSRIVRQACCAFCGSSSFVLFLLAFLLSGLNVQAREVSPDEALSVARRYVRVNKQTQRELRMRAKASLQPTPYYIYNDAGGNGFVIVAGNDAMGEVLAYSASGVMDTARLNPEVCFLLQSYREVYNQLKSNTQLTTQAPHAPKPADAVPPLIKSRWGQGEPYNKLTHYYTGCVATAMAQIMYHHKWPLRGQGSNSYTVTYDGQTRSADFSQSQYAWEQMSPTYTYGSYTTQQEDAVAKLMSDVGISVYMQYTPNSSGAQNFAAAQALRSYFDYDAAIVTKENEGNAHFLEVIQDELRKGYPLYISGSQRSGAGGHAWVADGFDREGLIHMNFGWDGQADGYYSLAALNLSSSGTEFGGRPLSFNKQLLVILARPNKPDVPKIEESLREDAPNLAFNIGGEMHFLGAAPQKATSDVKIVYSSFINQSSLPFIGDIGIGIYGEDGSLVRACPSSHHSTGGYTAFRFQQDEGKMPPSGLIVDEVTFTTDLSGLPNGVYTLLPIAAARKGTDEWGAWMKFKKAPRFVLEVQDDNISFREKASTEAAFQLMTEPEFKTTLRPGEPNAVRLAIRKLNALPFDGQVKLELLNDSDMPVAEVLTEKTVDFEMFATTFVKFPLRLPADVAPGRYRLRLTIIKEHTLETCPVQNINRQQASFVEVVGKDVSSDIFAKANGFAQDDYGSSMPSEEIDVSYTRLFKLGCIAYLNKDKEYEGKLTLHLVDTETERHFPLASSTQTVHLAGEDSIATILSGWLKAKDLKIINHRNYRLALMGEINGEEKDLWPLSIDPYYVSIVNGPYNSYPDDILTGLTDASTHSSMRSGNGLLEVEQEGLQSVEIYALNGALLLRASSSNQPRLVLALPQTPCVVRVVTLHGSYSKVVLQ</sequence>
<feature type="active site" description="Proton acceptor" evidence="6">
    <location>
        <position position="320"/>
    </location>
</feature>
<name>A0A7W5UHX5_9BACT</name>
<dbReference type="PRINTS" id="PR00797">
    <property type="entry name" value="STREPTOPAIN"/>
</dbReference>
<dbReference type="InterPro" id="IPR025896">
    <property type="entry name" value="Spi_Prtas-inh"/>
</dbReference>
<keyword evidence="4" id="KW-0378">Hydrolase</keyword>
<evidence type="ECO:0000313" key="9">
    <source>
        <dbReference type="Proteomes" id="UP000541425"/>
    </source>
</evidence>
<dbReference type="Proteomes" id="UP000541425">
    <property type="component" value="Unassembled WGS sequence"/>
</dbReference>
<evidence type="ECO:0000256" key="6">
    <source>
        <dbReference type="PIRSR" id="PIRSR600200-1"/>
    </source>
</evidence>
<evidence type="ECO:0000259" key="7">
    <source>
        <dbReference type="Pfam" id="PF13734"/>
    </source>
</evidence>
<keyword evidence="2" id="KW-0645">Protease</keyword>
<dbReference type="SUPFAM" id="SSF54001">
    <property type="entry name" value="Cysteine proteinases"/>
    <property type="match status" value="1"/>
</dbReference>
<proteinExistence type="inferred from homology"/>
<dbReference type="Gene3D" id="3.90.70.50">
    <property type="entry name" value="Peptidase C10, streptopain"/>
    <property type="match status" value="1"/>
</dbReference>
<comment type="caution">
    <text evidence="8">The sequence shown here is derived from an EMBL/GenBank/DDBJ whole genome shotgun (WGS) entry which is preliminary data.</text>
</comment>
<organism evidence="8 9">
    <name type="scientific">Alloprevotella rava</name>
    <dbReference type="NCBI Taxonomy" id="671218"/>
    <lineage>
        <taxon>Bacteria</taxon>
        <taxon>Pseudomonadati</taxon>
        <taxon>Bacteroidota</taxon>
        <taxon>Bacteroidia</taxon>
        <taxon>Bacteroidales</taxon>
        <taxon>Prevotellaceae</taxon>
        <taxon>Alloprevotella</taxon>
    </lineage>
</organism>
<protein>
    <recommendedName>
        <fullName evidence="7">Spi protease inhibitor domain-containing protein</fullName>
    </recommendedName>
</protein>
<feature type="domain" description="Spi protease inhibitor" evidence="7">
    <location>
        <begin position="39"/>
        <end position="128"/>
    </location>
</feature>
<dbReference type="Pfam" id="PF01640">
    <property type="entry name" value="Peptidase_C10"/>
    <property type="match status" value="1"/>
</dbReference>
<dbReference type="RefSeq" id="WP_183693718.1">
    <property type="nucleotide sequence ID" value="NZ_JACICA010000001.1"/>
</dbReference>
<dbReference type="EMBL" id="JACICA010000001">
    <property type="protein sequence ID" value="MBB3701737.1"/>
    <property type="molecule type" value="Genomic_DNA"/>
</dbReference>
<dbReference type="GO" id="GO:0008234">
    <property type="term" value="F:cysteine-type peptidase activity"/>
    <property type="evidence" value="ECO:0007669"/>
    <property type="project" value="UniProtKB-KW"/>
</dbReference>